<proteinExistence type="predicted"/>
<comment type="caution">
    <text evidence="1">The sequence shown here is derived from an EMBL/GenBank/DDBJ whole genome shotgun (WGS) entry which is preliminary data.</text>
</comment>
<evidence type="ECO:0000313" key="1">
    <source>
        <dbReference type="EMBL" id="MBW4565687.1"/>
    </source>
</evidence>
<protein>
    <submittedName>
        <fullName evidence="1">Uncharacterized protein</fullName>
    </submittedName>
</protein>
<dbReference type="Proteomes" id="UP000715781">
    <property type="component" value="Unassembled WGS sequence"/>
</dbReference>
<reference evidence="1" key="2">
    <citation type="journal article" date="2022" name="Microbiol. Resour. Announc.">
        <title>Metagenome Sequencing to Explore Phylogenomics of Terrestrial Cyanobacteria.</title>
        <authorList>
            <person name="Ward R.D."/>
            <person name="Stajich J.E."/>
            <person name="Johansen J.R."/>
            <person name="Huntemann M."/>
            <person name="Clum A."/>
            <person name="Foster B."/>
            <person name="Foster B."/>
            <person name="Roux S."/>
            <person name="Palaniappan K."/>
            <person name="Varghese N."/>
            <person name="Mukherjee S."/>
            <person name="Reddy T.B.K."/>
            <person name="Daum C."/>
            <person name="Copeland A."/>
            <person name="Chen I.A."/>
            <person name="Ivanova N.N."/>
            <person name="Kyrpides N.C."/>
            <person name="Shapiro N."/>
            <person name="Eloe-Fadrosh E.A."/>
            <person name="Pietrasiak N."/>
        </authorList>
    </citation>
    <scope>NUCLEOTIDE SEQUENCE</scope>
    <source>
        <strain evidence="1">JT2-VF2</strain>
    </source>
</reference>
<evidence type="ECO:0000313" key="2">
    <source>
        <dbReference type="Proteomes" id="UP000715781"/>
    </source>
</evidence>
<dbReference type="EMBL" id="JAHHHN010000044">
    <property type="protein sequence ID" value="MBW4565687.1"/>
    <property type="molecule type" value="Genomic_DNA"/>
</dbReference>
<reference evidence="1" key="1">
    <citation type="submission" date="2021-05" db="EMBL/GenBank/DDBJ databases">
        <authorList>
            <person name="Pietrasiak N."/>
            <person name="Ward R."/>
            <person name="Stajich J.E."/>
            <person name="Kurbessoian T."/>
        </authorList>
    </citation>
    <scope>NUCLEOTIDE SEQUENCE</scope>
    <source>
        <strain evidence="1">JT2-VF2</strain>
    </source>
</reference>
<name>A0A951Q5H1_9NOST</name>
<accession>A0A951Q5H1</accession>
<gene>
    <name evidence="1" type="ORF">KME32_32325</name>
</gene>
<organism evidence="1 2">
    <name type="scientific">Mojavia pulchra JT2-VF2</name>
    <dbReference type="NCBI Taxonomy" id="287848"/>
    <lineage>
        <taxon>Bacteria</taxon>
        <taxon>Bacillati</taxon>
        <taxon>Cyanobacteriota</taxon>
        <taxon>Cyanophyceae</taxon>
        <taxon>Nostocales</taxon>
        <taxon>Nostocaceae</taxon>
    </lineage>
</organism>
<sequence>MKHIKNMVGKHGKKLTARAQKLGIADSLIMGCINGDDAALTKVGEMGNEGERILTIMPYITDNLSAFIKGTEEYNKGLAEIYKQAGASGIAIDKASADLTLANLKYGHERSEIGLKLAGDRTLENQRYRESIDLIKLKAYIDYHMSQVDHLAASKSQYARPVKAQLDADRAYEMEKAKHLLTYGESSDLDLVPRKSFTTNKLVQAFRTAVSTIFE</sequence>
<dbReference type="AlphaFoldDB" id="A0A951Q5H1"/>